<dbReference type="AlphaFoldDB" id="A0A0B5E8S0"/>
<evidence type="ECO:0000313" key="9">
    <source>
        <dbReference type="Proteomes" id="UP000031521"/>
    </source>
</evidence>
<keyword evidence="6 7" id="KW-0472">Membrane</keyword>
<dbReference type="GO" id="GO:0015297">
    <property type="term" value="F:antiporter activity"/>
    <property type="evidence" value="ECO:0007669"/>
    <property type="project" value="InterPro"/>
</dbReference>
<dbReference type="InterPro" id="IPR052031">
    <property type="entry name" value="Membrane_Transporter-Flippase"/>
</dbReference>
<feature type="transmembrane region" description="Helical" evidence="7">
    <location>
        <begin position="194"/>
        <end position="214"/>
    </location>
</feature>
<evidence type="ECO:0000313" key="8">
    <source>
        <dbReference type="EMBL" id="AJE48697.1"/>
    </source>
</evidence>
<keyword evidence="4 7" id="KW-0812">Transmembrane</keyword>
<dbReference type="InterPro" id="IPR002528">
    <property type="entry name" value="MATE_fam"/>
</dbReference>
<feature type="transmembrane region" description="Helical" evidence="7">
    <location>
        <begin position="379"/>
        <end position="401"/>
    </location>
</feature>
<accession>A0A0B5E8S0</accession>
<gene>
    <name evidence="8" type="ORF">P73_3982</name>
</gene>
<dbReference type="PANTHER" id="PTHR43549:SF3">
    <property type="entry name" value="MULTIDRUG RESISTANCE PROTEIN YPNP-RELATED"/>
    <property type="match status" value="1"/>
</dbReference>
<dbReference type="GO" id="GO:0005886">
    <property type="term" value="C:plasma membrane"/>
    <property type="evidence" value="ECO:0007669"/>
    <property type="project" value="UniProtKB-SubCell"/>
</dbReference>
<feature type="transmembrane region" description="Helical" evidence="7">
    <location>
        <begin position="407"/>
        <end position="427"/>
    </location>
</feature>
<reference evidence="8 9" key="1">
    <citation type="journal article" date="2014" name="Int. J. Syst. Evol. Microbiol.">
        <title>Celeribacter indicus sp. nov., a polycyclic aromatic hydrocarbon-degrading bacterium from deep-sea sediment and reclassification of Huaishuia halophila as Celeribacter halophilus comb. nov.</title>
        <authorList>
            <person name="Lai Q."/>
            <person name="Cao J."/>
            <person name="Yuan J."/>
            <person name="Li F."/>
            <person name="Shao Z."/>
        </authorList>
    </citation>
    <scope>NUCLEOTIDE SEQUENCE [LARGE SCALE GENOMIC DNA]</scope>
    <source>
        <strain evidence="8">P73</strain>
    </source>
</reference>
<dbReference type="InterPro" id="IPR048279">
    <property type="entry name" value="MdtK-like"/>
</dbReference>
<evidence type="ECO:0000256" key="7">
    <source>
        <dbReference type="SAM" id="Phobius"/>
    </source>
</evidence>
<dbReference type="EMBL" id="CP004393">
    <property type="protein sequence ID" value="AJE48697.1"/>
    <property type="molecule type" value="Genomic_DNA"/>
</dbReference>
<feature type="transmembrane region" description="Helical" evidence="7">
    <location>
        <begin position="264"/>
        <end position="288"/>
    </location>
</feature>
<dbReference type="HOGENOM" id="CLU_012893_0_1_5"/>
<dbReference type="PANTHER" id="PTHR43549">
    <property type="entry name" value="MULTIDRUG RESISTANCE PROTEIN YPNP-RELATED"/>
    <property type="match status" value="1"/>
</dbReference>
<evidence type="ECO:0000256" key="2">
    <source>
        <dbReference type="ARBA" id="ARBA00022448"/>
    </source>
</evidence>
<dbReference type="NCBIfam" id="TIGR00797">
    <property type="entry name" value="matE"/>
    <property type="match status" value="1"/>
</dbReference>
<dbReference type="Proteomes" id="UP000031521">
    <property type="component" value="Chromosome"/>
</dbReference>
<evidence type="ECO:0000256" key="5">
    <source>
        <dbReference type="ARBA" id="ARBA00022989"/>
    </source>
</evidence>
<feature type="transmembrane region" description="Helical" evidence="7">
    <location>
        <begin position="168"/>
        <end position="188"/>
    </location>
</feature>
<keyword evidence="3" id="KW-1003">Cell membrane</keyword>
<dbReference type="OrthoDB" id="7718525at2"/>
<evidence type="ECO:0000256" key="4">
    <source>
        <dbReference type="ARBA" id="ARBA00022692"/>
    </source>
</evidence>
<evidence type="ECO:0000256" key="1">
    <source>
        <dbReference type="ARBA" id="ARBA00004429"/>
    </source>
</evidence>
<protein>
    <submittedName>
        <fullName evidence="8">Efflux transporter inner membrane protein</fullName>
    </submittedName>
</protein>
<feature type="transmembrane region" description="Helical" evidence="7">
    <location>
        <begin position="91"/>
        <end position="113"/>
    </location>
</feature>
<dbReference type="PIRSF" id="PIRSF006603">
    <property type="entry name" value="DinF"/>
    <property type="match status" value="1"/>
</dbReference>
<organism evidence="8 9">
    <name type="scientific">Celeribacter indicus</name>
    <dbReference type="NCBI Taxonomy" id="1208324"/>
    <lineage>
        <taxon>Bacteria</taxon>
        <taxon>Pseudomonadati</taxon>
        <taxon>Pseudomonadota</taxon>
        <taxon>Alphaproteobacteria</taxon>
        <taxon>Rhodobacterales</taxon>
        <taxon>Roseobacteraceae</taxon>
        <taxon>Celeribacter</taxon>
    </lineage>
</organism>
<proteinExistence type="predicted"/>
<dbReference type="GO" id="GO:0042910">
    <property type="term" value="F:xenobiotic transmembrane transporter activity"/>
    <property type="evidence" value="ECO:0007669"/>
    <property type="project" value="InterPro"/>
</dbReference>
<evidence type="ECO:0000256" key="6">
    <source>
        <dbReference type="ARBA" id="ARBA00023136"/>
    </source>
</evidence>
<evidence type="ECO:0000256" key="3">
    <source>
        <dbReference type="ARBA" id="ARBA00022475"/>
    </source>
</evidence>
<dbReference type="KEGG" id="cid:P73_3982"/>
<dbReference type="Pfam" id="PF01554">
    <property type="entry name" value="MatE"/>
    <property type="match status" value="2"/>
</dbReference>
<feature type="transmembrane region" description="Helical" evidence="7">
    <location>
        <begin position="226"/>
        <end position="252"/>
    </location>
</feature>
<feature type="transmembrane region" description="Helical" evidence="7">
    <location>
        <begin position="48"/>
        <end position="70"/>
    </location>
</feature>
<dbReference type="RefSeq" id="WP_052453450.1">
    <property type="nucleotide sequence ID" value="NZ_CP004393.1"/>
</dbReference>
<dbReference type="STRING" id="1208324.P73_3982"/>
<comment type="subcellular location">
    <subcellularLocation>
        <location evidence="1">Cell inner membrane</location>
        <topology evidence="1">Multi-pass membrane protein</topology>
    </subcellularLocation>
</comment>
<keyword evidence="5 7" id="KW-1133">Transmembrane helix</keyword>
<feature type="transmembrane region" description="Helical" evidence="7">
    <location>
        <begin position="133"/>
        <end position="156"/>
    </location>
</feature>
<name>A0A0B5E8S0_9RHOB</name>
<feature type="transmembrane region" description="Helical" evidence="7">
    <location>
        <begin position="309"/>
        <end position="330"/>
    </location>
</feature>
<keyword evidence="2" id="KW-0813">Transport</keyword>
<feature type="transmembrane region" description="Helical" evidence="7">
    <location>
        <begin position="350"/>
        <end position="367"/>
    </location>
</feature>
<keyword evidence="9" id="KW-1185">Reference proteome</keyword>
<sequence length="441" mass="45246">MTAPDLSDPNLPNLMLRLGLPAMAGLSLNAAHQVVDAGFVGQLGAAPLAVLALLAPFAGLVASLGVGLGIGAASTVARALGAERPERARQIAGLGFCVAGLLAIGLWVVLQALCLPVLHLLGTPEESLSLARGYFPVLTLTLSFGLLQILCDFLAIGRGEARVSLRTLALCFGLNMALDPLFIFTFGLGLEGAAWATLTAQIVTLGIWALWFLAPDRRPEIGRLALLGPILRVGLPEAAALAVTTCGFIAVLRLSAGLDGVEAVAGLGLALRLLFLMILPLEGFAIGVQPVLAHAHGAGDAPRVARVQGLLILGALCVGGLAAALLWLGAAPVCGLLSEDIRVRAEAVAALHWLALAVPAVALRLVVQIGLQAAIRPRLALVLGLAPMGWLLWPALALLVPRRGLNALPMAITLAACLSAVLALALLRHGRLSPDAMGVSA</sequence>